<evidence type="ECO:0000313" key="9">
    <source>
        <dbReference type="EMBL" id="CAF4493680.1"/>
    </source>
</evidence>
<dbReference type="Proteomes" id="UP000663848">
    <property type="component" value="Unassembled WGS sequence"/>
</dbReference>
<gene>
    <name evidence="6" type="ORF">FME351_LOCUS23435</name>
    <name evidence="5" type="ORF">GRG538_LOCUS17089</name>
    <name evidence="7" type="ORF">HFQ381_LOCUS9782</name>
    <name evidence="4" type="ORF">KIK155_LOCUS7838</name>
    <name evidence="3" type="ORF">LUA448_LOCUS16925</name>
    <name evidence="10" type="ORF">QYT958_LOCUS26382</name>
    <name evidence="2" type="ORF">TIS948_LOCUS15877</name>
    <name evidence="11" type="ORF">TOA249_LOCUS31474</name>
    <name evidence="8" type="ORF">TSG867_LOCUS15098</name>
    <name evidence="9" type="ORF">UJA718_LOCUS25825</name>
</gene>
<evidence type="ECO:0000313" key="3">
    <source>
        <dbReference type="EMBL" id="CAF3393858.1"/>
    </source>
</evidence>
<dbReference type="Proteomes" id="UP000663862">
    <property type="component" value="Unassembled WGS sequence"/>
</dbReference>
<evidence type="ECO:0000313" key="6">
    <source>
        <dbReference type="EMBL" id="CAF3630873.1"/>
    </source>
</evidence>
<evidence type="ECO:0000256" key="1">
    <source>
        <dbReference type="SAM" id="MobiDB-lite"/>
    </source>
</evidence>
<dbReference type="EMBL" id="CAJOBP010006471">
    <property type="protein sequence ID" value="CAF4493680.1"/>
    <property type="molecule type" value="Genomic_DNA"/>
</dbReference>
<dbReference type="EMBL" id="CAJOBO010000522">
    <property type="protein sequence ID" value="CAF4239997.1"/>
    <property type="molecule type" value="Genomic_DNA"/>
</dbReference>
<dbReference type="EMBL" id="CAJOBR010006267">
    <property type="protein sequence ID" value="CAF4840359.1"/>
    <property type="molecule type" value="Genomic_DNA"/>
</dbReference>
<evidence type="ECO:0000313" key="11">
    <source>
        <dbReference type="EMBL" id="CAF4912181.1"/>
    </source>
</evidence>
<dbReference type="Proteomes" id="UP000663851">
    <property type="component" value="Unassembled WGS sequence"/>
</dbReference>
<comment type="caution">
    <text evidence="4">The sequence shown here is derived from an EMBL/GenBank/DDBJ whole genome shotgun (WGS) entry which is preliminary data.</text>
</comment>
<dbReference type="EMBL" id="CAJOBS010006380">
    <property type="protein sequence ID" value="CAF4912181.1"/>
    <property type="molecule type" value="Genomic_DNA"/>
</dbReference>
<dbReference type="EMBL" id="CAJNXB010002594">
    <property type="protein sequence ID" value="CAF3262731.1"/>
    <property type="molecule type" value="Genomic_DNA"/>
</dbReference>
<evidence type="ECO:0000313" key="2">
    <source>
        <dbReference type="EMBL" id="CAF3262731.1"/>
    </source>
</evidence>
<dbReference type="Proteomes" id="UP000663865">
    <property type="component" value="Unassembled WGS sequence"/>
</dbReference>
<dbReference type="Proteomes" id="UP000663833">
    <property type="component" value="Unassembled WGS sequence"/>
</dbReference>
<evidence type="ECO:0000313" key="4">
    <source>
        <dbReference type="EMBL" id="CAF3397905.1"/>
    </source>
</evidence>
<accession>A0A817ZZB4</accession>
<evidence type="ECO:0000313" key="10">
    <source>
        <dbReference type="EMBL" id="CAF4840359.1"/>
    </source>
</evidence>
<dbReference type="AlphaFoldDB" id="A0A817ZZB4"/>
<feature type="region of interest" description="Disordered" evidence="1">
    <location>
        <begin position="1"/>
        <end position="27"/>
    </location>
</feature>
<proteinExistence type="predicted"/>
<feature type="compositionally biased region" description="Basic residues" evidence="1">
    <location>
        <begin position="1"/>
        <end position="13"/>
    </location>
</feature>
<sequence length="104" mass="12073">MVRKKSISSKVKTRKEAYKRQQQVRSSSISRSWRTLIVTIKTCKKFLSLRDTVKNDSCIEKTFNISQNDSTNSNSINYRNIKDKAVTLSNTIELRTELDDQNVI</sequence>
<dbReference type="EMBL" id="CAJNYD010002127">
    <property type="protein sequence ID" value="CAF3393858.1"/>
    <property type="molecule type" value="Genomic_DNA"/>
</dbReference>
<dbReference type="Proteomes" id="UP000663873">
    <property type="component" value="Unassembled WGS sequence"/>
</dbReference>
<evidence type="ECO:0000313" key="5">
    <source>
        <dbReference type="EMBL" id="CAF3492627.1"/>
    </source>
</evidence>
<keyword evidence="13" id="KW-1185">Reference proteome</keyword>
<organism evidence="4 12">
    <name type="scientific">Rotaria socialis</name>
    <dbReference type="NCBI Taxonomy" id="392032"/>
    <lineage>
        <taxon>Eukaryota</taxon>
        <taxon>Metazoa</taxon>
        <taxon>Spiralia</taxon>
        <taxon>Gnathifera</taxon>
        <taxon>Rotifera</taxon>
        <taxon>Eurotatoria</taxon>
        <taxon>Bdelloidea</taxon>
        <taxon>Philodinida</taxon>
        <taxon>Philodinidae</taxon>
        <taxon>Rotaria</taxon>
    </lineage>
</organism>
<name>A0A817ZZB4_9BILA</name>
<reference evidence="4" key="1">
    <citation type="submission" date="2021-02" db="EMBL/GenBank/DDBJ databases">
        <authorList>
            <person name="Nowell W R."/>
        </authorList>
    </citation>
    <scope>NUCLEOTIDE SEQUENCE</scope>
</reference>
<dbReference type="Proteomes" id="UP000663872">
    <property type="component" value="Unassembled WGS sequence"/>
</dbReference>
<dbReference type="Proteomes" id="UP000663825">
    <property type="component" value="Unassembled WGS sequence"/>
</dbReference>
<evidence type="ECO:0000313" key="12">
    <source>
        <dbReference type="Proteomes" id="UP000663865"/>
    </source>
</evidence>
<evidence type="ECO:0000313" key="8">
    <source>
        <dbReference type="EMBL" id="CAF4427970.1"/>
    </source>
</evidence>
<dbReference type="EMBL" id="CAJNYU010003059">
    <property type="protein sequence ID" value="CAF3630873.1"/>
    <property type="molecule type" value="Genomic_DNA"/>
</dbReference>
<dbReference type="EMBL" id="CAJOBQ010000868">
    <property type="protein sequence ID" value="CAF4427970.1"/>
    <property type="molecule type" value="Genomic_DNA"/>
</dbReference>
<dbReference type="Proteomes" id="UP000663838">
    <property type="component" value="Unassembled WGS sequence"/>
</dbReference>
<protein>
    <submittedName>
        <fullName evidence="4">Uncharacterized protein</fullName>
    </submittedName>
</protein>
<dbReference type="EMBL" id="CAJNYV010000999">
    <property type="protein sequence ID" value="CAF3397905.1"/>
    <property type="molecule type" value="Genomic_DNA"/>
</dbReference>
<dbReference type="Proteomes" id="UP000663869">
    <property type="component" value="Unassembled WGS sequence"/>
</dbReference>
<dbReference type="EMBL" id="CAJNYT010002767">
    <property type="protein sequence ID" value="CAF3492627.1"/>
    <property type="molecule type" value="Genomic_DNA"/>
</dbReference>
<evidence type="ECO:0000313" key="7">
    <source>
        <dbReference type="EMBL" id="CAF4239997.1"/>
    </source>
</evidence>
<evidence type="ECO:0000313" key="13">
    <source>
        <dbReference type="Proteomes" id="UP000663873"/>
    </source>
</evidence>